<dbReference type="EMBL" id="SPHZ02000002">
    <property type="protein sequence ID" value="KAF0929570.1"/>
    <property type="molecule type" value="Genomic_DNA"/>
</dbReference>
<organism evidence="2 3">
    <name type="scientific">Oryza meyeriana var. granulata</name>
    <dbReference type="NCBI Taxonomy" id="110450"/>
    <lineage>
        <taxon>Eukaryota</taxon>
        <taxon>Viridiplantae</taxon>
        <taxon>Streptophyta</taxon>
        <taxon>Embryophyta</taxon>
        <taxon>Tracheophyta</taxon>
        <taxon>Spermatophyta</taxon>
        <taxon>Magnoliopsida</taxon>
        <taxon>Liliopsida</taxon>
        <taxon>Poales</taxon>
        <taxon>Poaceae</taxon>
        <taxon>BOP clade</taxon>
        <taxon>Oryzoideae</taxon>
        <taxon>Oryzeae</taxon>
        <taxon>Oryzinae</taxon>
        <taxon>Oryza</taxon>
        <taxon>Oryza meyeriana</taxon>
    </lineage>
</organism>
<proteinExistence type="predicted"/>
<dbReference type="AlphaFoldDB" id="A0A6G1EY44"/>
<sequence>MASGLGPRPGAEAEDLGSSHPGAEASGQRPLALAPGLAPRCRALALGWLAPRWLGQTASCLGPLPGTEEQKVDTSQPGAKPGRLRERRRDVTGYENTIPS</sequence>
<evidence type="ECO:0000313" key="2">
    <source>
        <dbReference type="EMBL" id="KAF0929570.1"/>
    </source>
</evidence>
<name>A0A6G1EY44_9ORYZ</name>
<feature type="region of interest" description="Disordered" evidence="1">
    <location>
        <begin position="1"/>
        <end position="31"/>
    </location>
</feature>
<dbReference type="Proteomes" id="UP000479710">
    <property type="component" value="Unassembled WGS sequence"/>
</dbReference>
<feature type="compositionally biased region" description="Basic and acidic residues" evidence="1">
    <location>
        <begin position="83"/>
        <end position="92"/>
    </location>
</feature>
<feature type="region of interest" description="Disordered" evidence="1">
    <location>
        <begin position="58"/>
        <end position="100"/>
    </location>
</feature>
<keyword evidence="3" id="KW-1185">Reference proteome</keyword>
<protein>
    <submittedName>
        <fullName evidence="2">Uncharacterized protein</fullName>
    </submittedName>
</protein>
<reference evidence="2 3" key="1">
    <citation type="submission" date="2019-11" db="EMBL/GenBank/DDBJ databases">
        <title>Whole genome sequence of Oryza granulata.</title>
        <authorList>
            <person name="Li W."/>
        </authorList>
    </citation>
    <scope>NUCLEOTIDE SEQUENCE [LARGE SCALE GENOMIC DNA]</scope>
    <source>
        <strain evidence="3">cv. Menghai</strain>
        <tissue evidence="2">Leaf</tissue>
    </source>
</reference>
<comment type="caution">
    <text evidence="2">The sequence shown here is derived from an EMBL/GenBank/DDBJ whole genome shotgun (WGS) entry which is preliminary data.</text>
</comment>
<evidence type="ECO:0000256" key="1">
    <source>
        <dbReference type="SAM" id="MobiDB-lite"/>
    </source>
</evidence>
<accession>A0A6G1EY44</accession>
<gene>
    <name evidence="2" type="ORF">E2562_022393</name>
</gene>
<evidence type="ECO:0000313" key="3">
    <source>
        <dbReference type="Proteomes" id="UP000479710"/>
    </source>
</evidence>